<feature type="compositionally biased region" description="Low complexity" evidence="1">
    <location>
        <begin position="284"/>
        <end position="298"/>
    </location>
</feature>
<feature type="compositionally biased region" description="Low complexity" evidence="1">
    <location>
        <begin position="98"/>
        <end position="109"/>
    </location>
</feature>
<feature type="compositionally biased region" description="Basic and acidic residues" evidence="1">
    <location>
        <begin position="439"/>
        <end position="450"/>
    </location>
</feature>
<dbReference type="EMBL" id="MU863881">
    <property type="protein sequence ID" value="KAK4204496.1"/>
    <property type="molecule type" value="Genomic_DNA"/>
</dbReference>
<dbReference type="AlphaFoldDB" id="A0AAN6XRP4"/>
<reference evidence="2" key="2">
    <citation type="submission" date="2023-05" db="EMBL/GenBank/DDBJ databases">
        <authorList>
            <consortium name="Lawrence Berkeley National Laboratory"/>
            <person name="Steindorff A."/>
            <person name="Hensen N."/>
            <person name="Bonometti L."/>
            <person name="Westerberg I."/>
            <person name="Brannstrom I.O."/>
            <person name="Guillou S."/>
            <person name="Cros-Aarteil S."/>
            <person name="Calhoun S."/>
            <person name="Haridas S."/>
            <person name="Kuo A."/>
            <person name="Mondo S."/>
            <person name="Pangilinan J."/>
            <person name="Riley R."/>
            <person name="Labutti K."/>
            <person name="Andreopoulos B."/>
            <person name="Lipzen A."/>
            <person name="Chen C."/>
            <person name="Yanf M."/>
            <person name="Daum C."/>
            <person name="Ng V."/>
            <person name="Clum A."/>
            <person name="Ohm R."/>
            <person name="Martin F."/>
            <person name="Silar P."/>
            <person name="Natvig D."/>
            <person name="Lalanne C."/>
            <person name="Gautier V."/>
            <person name="Ament-Velasquez S.L."/>
            <person name="Kruys A."/>
            <person name="Hutchinson M.I."/>
            <person name="Powell A.J."/>
            <person name="Barry K."/>
            <person name="Miller A.N."/>
            <person name="Grigoriev I.V."/>
            <person name="Debuchy R."/>
            <person name="Gladieux P."/>
            <person name="Thoren M.H."/>
            <person name="Johannesson H."/>
        </authorList>
    </citation>
    <scope>NUCLEOTIDE SEQUENCE</scope>
    <source>
        <strain evidence="2">CBS 315.58</strain>
    </source>
</reference>
<feature type="compositionally biased region" description="Polar residues" evidence="1">
    <location>
        <begin position="463"/>
        <end position="472"/>
    </location>
</feature>
<feature type="compositionally biased region" description="Polar residues" evidence="1">
    <location>
        <begin position="133"/>
        <end position="146"/>
    </location>
</feature>
<feature type="compositionally biased region" description="Low complexity" evidence="1">
    <location>
        <begin position="388"/>
        <end position="397"/>
    </location>
</feature>
<gene>
    <name evidence="2" type="ORF">QBC40DRAFT_345283</name>
</gene>
<feature type="compositionally biased region" description="Pro residues" evidence="1">
    <location>
        <begin position="404"/>
        <end position="413"/>
    </location>
</feature>
<feature type="compositionally biased region" description="Low complexity" evidence="1">
    <location>
        <begin position="414"/>
        <end position="429"/>
    </location>
</feature>
<proteinExistence type="predicted"/>
<protein>
    <submittedName>
        <fullName evidence="2">Uncharacterized protein</fullName>
    </submittedName>
</protein>
<evidence type="ECO:0000313" key="2">
    <source>
        <dbReference type="EMBL" id="KAK4204496.1"/>
    </source>
</evidence>
<feature type="compositionally biased region" description="Basic and acidic residues" evidence="1">
    <location>
        <begin position="152"/>
        <end position="170"/>
    </location>
</feature>
<reference evidence="2" key="1">
    <citation type="journal article" date="2023" name="Mol. Phylogenet. Evol.">
        <title>Genome-scale phylogeny and comparative genomics of the fungal order Sordariales.</title>
        <authorList>
            <person name="Hensen N."/>
            <person name="Bonometti L."/>
            <person name="Westerberg I."/>
            <person name="Brannstrom I.O."/>
            <person name="Guillou S."/>
            <person name="Cros-Aarteil S."/>
            <person name="Calhoun S."/>
            <person name="Haridas S."/>
            <person name="Kuo A."/>
            <person name="Mondo S."/>
            <person name="Pangilinan J."/>
            <person name="Riley R."/>
            <person name="LaButti K."/>
            <person name="Andreopoulos B."/>
            <person name="Lipzen A."/>
            <person name="Chen C."/>
            <person name="Yan M."/>
            <person name="Daum C."/>
            <person name="Ng V."/>
            <person name="Clum A."/>
            <person name="Steindorff A."/>
            <person name="Ohm R.A."/>
            <person name="Martin F."/>
            <person name="Silar P."/>
            <person name="Natvig D.O."/>
            <person name="Lalanne C."/>
            <person name="Gautier V."/>
            <person name="Ament-Velasquez S.L."/>
            <person name="Kruys A."/>
            <person name="Hutchinson M.I."/>
            <person name="Powell A.J."/>
            <person name="Barry K."/>
            <person name="Miller A.N."/>
            <person name="Grigoriev I.V."/>
            <person name="Debuchy R."/>
            <person name="Gladieux P."/>
            <person name="Hiltunen Thoren M."/>
            <person name="Johannesson H."/>
        </authorList>
    </citation>
    <scope>NUCLEOTIDE SEQUENCE</scope>
    <source>
        <strain evidence="2">CBS 315.58</strain>
    </source>
</reference>
<evidence type="ECO:0000256" key="1">
    <source>
        <dbReference type="SAM" id="MobiDB-lite"/>
    </source>
</evidence>
<comment type="caution">
    <text evidence="2">The sequence shown here is derived from an EMBL/GenBank/DDBJ whole genome shotgun (WGS) entry which is preliminary data.</text>
</comment>
<feature type="region of interest" description="Disordered" evidence="1">
    <location>
        <begin position="84"/>
        <end position="450"/>
    </location>
</feature>
<organism evidence="2 3">
    <name type="scientific">Triangularia verruculosa</name>
    <dbReference type="NCBI Taxonomy" id="2587418"/>
    <lineage>
        <taxon>Eukaryota</taxon>
        <taxon>Fungi</taxon>
        <taxon>Dikarya</taxon>
        <taxon>Ascomycota</taxon>
        <taxon>Pezizomycotina</taxon>
        <taxon>Sordariomycetes</taxon>
        <taxon>Sordariomycetidae</taxon>
        <taxon>Sordariales</taxon>
        <taxon>Podosporaceae</taxon>
        <taxon>Triangularia</taxon>
    </lineage>
</organism>
<sequence length="619" mass="67605">MCTYDYTPYTGCKQGEQHFYIQWMKCSKAIETGGKYCPPELSVEVDAIRKLSGNVLSCPVHGPIAIEQHEFDFVVAKIPVDQAQDQSIRRGRSRTGSRRGTSVSRSNRTPKTDTFGRNFEELPQKKRRESRAVSPTGSINSESSGTIPARPRTSDGLKKAERSGSQDRRRSSVAQSHRRVSSADLNLMPRRASTLRQSRGDRALPPPAEIPERAGTQEEEVRGRQPRPKTTMHIPAATGLIGLPSSPDMNKRSPVNTTSRAKSAGRPTPTEAARLDTALTLPQSTVSSDSSPEYPSESLPFGQSGARRPSVRRSGTRSIRQSTDEVPMGRIDEHVGQGEEDDQVQVGGLHITTAGITRSGTTRTTRSSRVGISPESESDFKFPPPPSRSNNSSPISRRGSETRPPVPPSPLSPVFPRYNSYNSNDDASSLRSNQSKTSRRFEDQVVEGRKWAAAREQHMSFLANTHNNQSEPNLALVGGQSRRESADSGYRSGQPPLPIPQSPPSRQTTPNPVQQEQKRRTLQKHNGQSPYQTDLGLPSPNTLSQRRPAPLQLGNVPPCALPVSLYSPSPLGQGQSGTSSGEVSPGNMKGKVPLLQRMGLKKKISGLWEKSGQQRAVEA</sequence>
<feature type="compositionally biased region" description="Low complexity" evidence="1">
    <location>
        <begin position="351"/>
        <end position="373"/>
    </location>
</feature>
<accession>A0AAN6XRP4</accession>
<name>A0AAN6XRP4_9PEZI</name>
<feature type="region of interest" description="Disordered" evidence="1">
    <location>
        <begin position="567"/>
        <end position="590"/>
    </location>
</feature>
<feature type="compositionally biased region" description="Polar residues" evidence="1">
    <location>
        <begin position="567"/>
        <end position="582"/>
    </location>
</feature>
<keyword evidence="3" id="KW-1185">Reference proteome</keyword>
<feature type="region of interest" description="Disordered" evidence="1">
    <location>
        <begin position="463"/>
        <end position="552"/>
    </location>
</feature>
<dbReference type="Proteomes" id="UP001303160">
    <property type="component" value="Unassembled WGS sequence"/>
</dbReference>
<evidence type="ECO:0000313" key="3">
    <source>
        <dbReference type="Proteomes" id="UP001303160"/>
    </source>
</evidence>
<feature type="compositionally biased region" description="Basic and acidic residues" evidence="1">
    <location>
        <begin position="210"/>
        <end position="223"/>
    </location>
</feature>